<keyword evidence="2" id="KW-1133">Transmembrane helix</keyword>
<protein>
    <submittedName>
        <fullName evidence="3">Uncharacterized protein</fullName>
    </submittedName>
</protein>
<keyword evidence="2" id="KW-0812">Transmembrane</keyword>
<evidence type="ECO:0000256" key="1">
    <source>
        <dbReference type="SAM" id="MobiDB-lite"/>
    </source>
</evidence>
<feature type="compositionally biased region" description="Basic residues" evidence="1">
    <location>
        <begin position="1"/>
        <end position="10"/>
    </location>
</feature>
<keyword evidence="2" id="KW-0472">Membrane</keyword>
<sequence>MNRPRQHAPLRHLDGPGRSLHTRREKRPAASFIAVIAVTLAVLPLSACSDGGGSIIRSWLLKQDGVEKVDVTHSNCTFLDGDDDCNTVATISLSPNTNPDAVCSLAQKADKELPKKKRIDSYSATLTFTWQYHGTELTLEDHETPIANTASTEKNPSQECEMLNTAAEYTGEEVDKISTSSGRLEINRGDVDKVPDNLFTRAPSPDKEVGTESWDSFKLNDWDTTVTASSTTAVSEPATKKLLTEITQTPGPSDRSKLLIFFQLGGYQGESSESEITVGGLGGAPLVGPDTDAAAPVLAIAMKQPKISKIRLCPSSKKGSSMDNCIVYSKKNGSFDTDSEHSTGKTREIYEAAKKLS</sequence>
<evidence type="ECO:0000313" key="3">
    <source>
        <dbReference type="EMBL" id="TQD42078.1"/>
    </source>
</evidence>
<dbReference type="Proteomes" id="UP000319010">
    <property type="component" value="Unassembled WGS sequence"/>
</dbReference>
<feature type="transmembrane region" description="Helical" evidence="2">
    <location>
        <begin position="28"/>
        <end position="47"/>
    </location>
</feature>
<reference evidence="3 4" key="1">
    <citation type="submission" date="2019-06" db="EMBL/GenBank/DDBJ databases">
        <title>Draft genome sequence of Actinomyces johnsonii CCUG 34287T.</title>
        <authorList>
            <person name="Salva-Serra F."/>
            <person name="Cardew S."/>
            <person name="Moore E."/>
        </authorList>
    </citation>
    <scope>NUCLEOTIDE SEQUENCE [LARGE SCALE GENOMIC DNA]</scope>
    <source>
        <strain evidence="3 4">CCUG 34287</strain>
    </source>
</reference>
<accession>A0A508A2F9</accession>
<organism evidence="3 4">
    <name type="scientific">Actinomyces johnsonii</name>
    <dbReference type="NCBI Taxonomy" id="544581"/>
    <lineage>
        <taxon>Bacteria</taxon>
        <taxon>Bacillati</taxon>
        <taxon>Actinomycetota</taxon>
        <taxon>Actinomycetes</taxon>
        <taxon>Actinomycetales</taxon>
        <taxon>Actinomycetaceae</taxon>
        <taxon>Actinomyces</taxon>
    </lineage>
</organism>
<evidence type="ECO:0000256" key="2">
    <source>
        <dbReference type="SAM" id="Phobius"/>
    </source>
</evidence>
<proteinExistence type="predicted"/>
<name>A0A508A2F9_9ACTO</name>
<evidence type="ECO:0000313" key="4">
    <source>
        <dbReference type="Proteomes" id="UP000319010"/>
    </source>
</evidence>
<dbReference type="AlphaFoldDB" id="A0A508A2F9"/>
<feature type="region of interest" description="Disordered" evidence="1">
    <location>
        <begin position="1"/>
        <end position="24"/>
    </location>
</feature>
<comment type="caution">
    <text evidence="3">The sequence shown here is derived from an EMBL/GenBank/DDBJ whole genome shotgun (WGS) entry which is preliminary data.</text>
</comment>
<dbReference type="RefSeq" id="WP_141424812.1">
    <property type="nucleotide sequence ID" value="NZ_JASPFB010000006.1"/>
</dbReference>
<gene>
    <name evidence="3" type="ORF">FK256_11320</name>
</gene>
<dbReference type="EMBL" id="VICB01000019">
    <property type="protein sequence ID" value="TQD42078.1"/>
    <property type="molecule type" value="Genomic_DNA"/>
</dbReference>